<evidence type="ECO:0000256" key="1">
    <source>
        <dbReference type="ARBA" id="ARBA00008226"/>
    </source>
</evidence>
<dbReference type="InterPro" id="IPR012340">
    <property type="entry name" value="NA-bd_OB-fold"/>
</dbReference>
<evidence type="ECO:0000256" key="8">
    <source>
        <dbReference type="ARBA" id="ARBA00023146"/>
    </source>
</evidence>
<dbReference type="Pfam" id="PF00152">
    <property type="entry name" value="tRNA-synt_2"/>
    <property type="match status" value="1"/>
</dbReference>
<sequence>MSNRSSPPDSRKCTMLILPRNIFLRPNLFSQFLLPVCKRRLSDGVITKKFKLLLRDHKSRQAMPPKVPVVEEDPDEYHALRVAFVEKLKLDGQRPSHPHKFNVDTGLEEFINRYDHLEPGTVLTDITHSVSGRLYSKRASGQKLIFYDLRDSMKKIQIMANANHYSDPQEFVKVNDQLKRGDIIGVRGHPSKTKKGELSIVPTYLQLLAPCLHMLPTLHFGVKDKELRYRQRFLDLMINESNRQTFITRSNIIKYIRHYLEERNFLEVETNVLNMIAGGATAKPFVTHHNDLDRNLYLRIAPELRLKELVVGGFNRVYEIGKQFRNESIDMTHNPEFTTLEAYVAYADYNDWMDMLEEMLSELVKQIFNTYKITYHPDGVDSEPIEIDFTPPFKRVDMMEELERLLKVKLPDPTELDRPDNVKILSDLCEKRNVECPPPRTAARLIDKLVGAFIEVSCINPTFIINHPETMSPLAKYHRSKAGLTERFELFVASTEVSNGYTELNDPLVQRRRFEHQAAAKAAGDDEAQLIDETFCTALEYGLPPTAGIGIGIDRLVMFMTDNNNIKEVVLFPAMRSSAATAGLAKLSEESIKKDQLKETVQ</sequence>
<evidence type="ECO:0000256" key="9">
    <source>
        <dbReference type="ARBA" id="ARBA00030563"/>
    </source>
</evidence>
<evidence type="ECO:0000256" key="2">
    <source>
        <dbReference type="ARBA" id="ARBA00013166"/>
    </source>
</evidence>
<dbReference type="InterPro" id="IPR006195">
    <property type="entry name" value="aa-tRNA-synth_II"/>
</dbReference>
<evidence type="ECO:0000256" key="3">
    <source>
        <dbReference type="ARBA" id="ARBA00015745"/>
    </source>
</evidence>
<keyword evidence="7" id="KW-0648">Protein biosynthesis</keyword>
<evidence type="ECO:0000256" key="4">
    <source>
        <dbReference type="ARBA" id="ARBA00022598"/>
    </source>
</evidence>
<evidence type="ECO:0000256" key="10">
    <source>
        <dbReference type="ARBA" id="ARBA00048573"/>
    </source>
</evidence>
<name>A0ABQ7S9V7_9ACAR</name>
<dbReference type="EC" id="6.1.1.6" evidence="2 11"/>
<dbReference type="CDD" id="cd04322">
    <property type="entry name" value="LysRS_N"/>
    <property type="match status" value="1"/>
</dbReference>
<dbReference type="GO" id="GO:0016874">
    <property type="term" value="F:ligase activity"/>
    <property type="evidence" value="ECO:0007669"/>
    <property type="project" value="UniProtKB-KW"/>
</dbReference>
<dbReference type="InterPro" id="IPR002313">
    <property type="entry name" value="Lys-tRNA-ligase_II"/>
</dbReference>
<dbReference type="InterPro" id="IPR034762">
    <property type="entry name" value="Lys-tRNA-ligase_II_bac/euk"/>
</dbReference>
<dbReference type="NCBIfam" id="NF001756">
    <property type="entry name" value="PRK00484.1"/>
    <property type="match status" value="1"/>
</dbReference>
<reference evidence="13 14" key="1">
    <citation type="submission" date="2020-10" db="EMBL/GenBank/DDBJ databases">
        <authorList>
            <person name="Klimov P.B."/>
            <person name="Dyachkov S.M."/>
            <person name="Chetverikov P.E."/>
        </authorList>
    </citation>
    <scope>NUCLEOTIDE SEQUENCE [LARGE SCALE GENOMIC DNA]</scope>
    <source>
        <strain evidence="13">BMOC 18-1129-001#AD2665</strain>
        <tissue evidence="13">Entire mites</tissue>
    </source>
</reference>
<dbReference type="SUPFAM" id="SSF55681">
    <property type="entry name" value="Class II aaRS and biotin synthetases"/>
    <property type="match status" value="1"/>
</dbReference>
<feature type="domain" description="Aminoacyl-transfer RNA synthetases class-II family profile" evidence="12">
    <location>
        <begin position="249"/>
        <end position="573"/>
    </location>
</feature>
<keyword evidence="8" id="KW-0030">Aminoacyl-tRNA synthetase</keyword>
<dbReference type="PIRSF" id="PIRSF039101">
    <property type="entry name" value="LysRS2"/>
    <property type="match status" value="1"/>
</dbReference>
<dbReference type="Proteomes" id="UP000825002">
    <property type="component" value="Unassembled WGS sequence"/>
</dbReference>
<dbReference type="Pfam" id="PF01336">
    <property type="entry name" value="tRNA_anti-codon"/>
    <property type="match status" value="1"/>
</dbReference>
<keyword evidence="6" id="KW-0067">ATP-binding</keyword>
<keyword evidence="5" id="KW-0547">Nucleotide-binding</keyword>
<dbReference type="Gene3D" id="3.30.930.10">
    <property type="entry name" value="Bira Bifunctional Protein, Domain 2"/>
    <property type="match status" value="1"/>
</dbReference>
<evidence type="ECO:0000256" key="7">
    <source>
        <dbReference type="ARBA" id="ARBA00022917"/>
    </source>
</evidence>
<dbReference type="InterPro" id="IPR004364">
    <property type="entry name" value="Aa-tRNA-synt_II"/>
</dbReference>
<dbReference type="Gene3D" id="2.40.50.140">
    <property type="entry name" value="Nucleic acid-binding proteins"/>
    <property type="match status" value="1"/>
</dbReference>
<dbReference type="EMBL" id="JAIFTH010000203">
    <property type="protein sequence ID" value="KAG9510204.1"/>
    <property type="molecule type" value="Genomic_DNA"/>
</dbReference>
<evidence type="ECO:0000256" key="5">
    <source>
        <dbReference type="ARBA" id="ARBA00022741"/>
    </source>
</evidence>
<dbReference type="NCBIfam" id="TIGR00499">
    <property type="entry name" value="lysS_bact"/>
    <property type="match status" value="1"/>
</dbReference>
<evidence type="ECO:0000313" key="14">
    <source>
        <dbReference type="Proteomes" id="UP000825002"/>
    </source>
</evidence>
<dbReference type="InterPro" id="IPR004365">
    <property type="entry name" value="NA-bd_OB_tRNA"/>
</dbReference>
<gene>
    <name evidence="13" type="primary">Kars1</name>
    <name evidence="13" type="ORF">GZH46_01255</name>
</gene>
<proteinExistence type="inferred from homology"/>
<dbReference type="InterPro" id="IPR018149">
    <property type="entry name" value="Lys-tRNA-synth_II_C"/>
</dbReference>
<accession>A0ABQ7S9V7</accession>
<dbReference type="PANTHER" id="PTHR42918">
    <property type="entry name" value="LYSYL-TRNA SYNTHETASE"/>
    <property type="match status" value="1"/>
</dbReference>
<keyword evidence="4 13" id="KW-0436">Ligase</keyword>
<feature type="non-terminal residue" evidence="13">
    <location>
        <position position="1"/>
    </location>
</feature>
<dbReference type="InterPro" id="IPR044136">
    <property type="entry name" value="Lys-tRNA-ligase_II_N"/>
</dbReference>
<dbReference type="HAMAP" id="MF_00252">
    <property type="entry name" value="Lys_tRNA_synth_class2"/>
    <property type="match status" value="1"/>
</dbReference>
<comment type="caution">
    <text evidence="13">The sequence shown here is derived from an EMBL/GenBank/DDBJ whole genome shotgun (WGS) entry which is preliminary data.</text>
</comment>
<protein>
    <recommendedName>
        <fullName evidence="3 11">Lysine--tRNA ligase</fullName>
        <ecNumber evidence="2 11">6.1.1.6</ecNumber>
    </recommendedName>
    <alternativeName>
        <fullName evidence="9 11">Lysyl-tRNA synthetase</fullName>
    </alternativeName>
</protein>
<keyword evidence="14" id="KW-1185">Reference proteome</keyword>
<evidence type="ECO:0000259" key="12">
    <source>
        <dbReference type="PROSITE" id="PS50862"/>
    </source>
</evidence>
<dbReference type="InterPro" id="IPR045864">
    <property type="entry name" value="aa-tRNA-synth_II/BPL/LPL"/>
</dbReference>
<dbReference type="PANTHER" id="PTHR42918:SF9">
    <property type="entry name" value="LYSINE--TRNA LIGASE"/>
    <property type="match status" value="1"/>
</dbReference>
<dbReference type="PROSITE" id="PS50862">
    <property type="entry name" value="AA_TRNA_LIGASE_II"/>
    <property type="match status" value="1"/>
</dbReference>
<evidence type="ECO:0000256" key="11">
    <source>
        <dbReference type="RuleBase" id="RU003748"/>
    </source>
</evidence>
<comment type="catalytic activity">
    <reaction evidence="10 11">
        <text>tRNA(Lys) + L-lysine + ATP = L-lysyl-tRNA(Lys) + AMP + diphosphate</text>
        <dbReference type="Rhea" id="RHEA:20792"/>
        <dbReference type="Rhea" id="RHEA-COMP:9696"/>
        <dbReference type="Rhea" id="RHEA-COMP:9697"/>
        <dbReference type="ChEBI" id="CHEBI:30616"/>
        <dbReference type="ChEBI" id="CHEBI:32551"/>
        <dbReference type="ChEBI" id="CHEBI:33019"/>
        <dbReference type="ChEBI" id="CHEBI:78442"/>
        <dbReference type="ChEBI" id="CHEBI:78529"/>
        <dbReference type="ChEBI" id="CHEBI:456215"/>
        <dbReference type="EC" id="6.1.1.6"/>
    </reaction>
</comment>
<evidence type="ECO:0000256" key="6">
    <source>
        <dbReference type="ARBA" id="ARBA00022840"/>
    </source>
</evidence>
<dbReference type="CDD" id="cd00775">
    <property type="entry name" value="LysRS_core"/>
    <property type="match status" value="1"/>
</dbReference>
<dbReference type="SUPFAM" id="SSF50249">
    <property type="entry name" value="Nucleic acid-binding proteins"/>
    <property type="match status" value="1"/>
</dbReference>
<comment type="similarity">
    <text evidence="1">Belongs to the class-II aminoacyl-tRNA synthetase family.</text>
</comment>
<organism evidence="13 14">
    <name type="scientific">Fragariocoptes setiger</name>
    <dbReference type="NCBI Taxonomy" id="1670756"/>
    <lineage>
        <taxon>Eukaryota</taxon>
        <taxon>Metazoa</taxon>
        <taxon>Ecdysozoa</taxon>
        <taxon>Arthropoda</taxon>
        <taxon>Chelicerata</taxon>
        <taxon>Arachnida</taxon>
        <taxon>Acari</taxon>
        <taxon>Acariformes</taxon>
        <taxon>Trombidiformes</taxon>
        <taxon>Prostigmata</taxon>
        <taxon>Eupodina</taxon>
        <taxon>Eriophyoidea</taxon>
        <taxon>Phytoptidae</taxon>
        <taxon>Fragariocoptes</taxon>
    </lineage>
</organism>
<evidence type="ECO:0000313" key="13">
    <source>
        <dbReference type="EMBL" id="KAG9510204.1"/>
    </source>
</evidence>
<dbReference type="PRINTS" id="PR00982">
    <property type="entry name" value="TRNASYNTHLYS"/>
</dbReference>